<name>A0AA35QU17_GEOBA</name>
<dbReference type="InterPro" id="IPR029058">
    <property type="entry name" value="AB_hydrolase_fold"/>
</dbReference>
<dbReference type="Gene3D" id="3.40.50.1820">
    <property type="entry name" value="alpha/beta hydrolase"/>
    <property type="match status" value="1"/>
</dbReference>
<dbReference type="InterPro" id="IPR000073">
    <property type="entry name" value="AB_hydrolase_1"/>
</dbReference>
<sequence>MPDGTSVVLRRHGNPSGPRIVFSHGNGLAADLYYPLWSLLTDRFDLILHDLRNHGWNPVWERRTHNFPAFVSDHQHIAAVIAARFGQKPLIGVFHSASGISALLSQMADRSTFAGLALLDLPVCPPGRSPGDLAAIGDVAAQRARQRITQFGRRQDLTKALSRSPSFRLIPAGTLELFGRTTLRASPWGGYELCCPPEYEAQIYEYGFGWAIQLHDTLERQGLSCPVKAIGSDPTMPYSFMPAMDLSNLVAMDYDFIPRSTHFLPLEFPEECAAMIVEFLDEHGLT</sequence>
<evidence type="ECO:0000313" key="2">
    <source>
        <dbReference type="EMBL" id="CAI7991417.1"/>
    </source>
</evidence>
<organism evidence="2 3">
    <name type="scientific">Geodia barretti</name>
    <name type="common">Barrett's horny sponge</name>
    <dbReference type="NCBI Taxonomy" id="519541"/>
    <lineage>
        <taxon>Eukaryota</taxon>
        <taxon>Metazoa</taxon>
        <taxon>Porifera</taxon>
        <taxon>Demospongiae</taxon>
        <taxon>Heteroscleromorpha</taxon>
        <taxon>Tetractinellida</taxon>
        <taxon>Astrophorina</taxon>
        <taxon>Geodiidae</taxon>
        <taxon>Geodia</taxon>
    </lineage>
</organism>
<protein>
    <recommendedName>
        <fullName evidence="1">AB hydrolase-1 domain-containing protein</fullName>
    </recommendedName>
</protein>
<keyword evidence="3" id="KW-1185">Reference proteome</keyword>
<dbReference type="Pfam" id="PF12697">
    <property type="entry name" value="Abhydrolase_6"/>
    <property type="match status" value="1"/>
</dbReference>
<evidence type="ECO:0000313" key="3">
    <source>
        <dbReference type="Proteomes" id="UP001174909"/>
    </source>
</evidence>
<reference evidence="2" key="1">
    <citation type="submission" date="2023-03" db="EMBL/GenBank/DDBJ databases">
        <authorList>
            <person name="Steffen K."/>
            <person name="Cardenas P."/>
        </authorList>
    </citation>
    <scope>NUCLEOTIDE SEQUENCE</scope>
</reference>
<dbReference type="AlphaFoldDB" id="A0AA35QU17"/>
<feature type="domain" description="AB hydrolase-1" evidence="1">
    <location>
        <begin position="20"/>
        <end position="274"/>
    </location>
</feature>
<evidence type="ECO:0000259" key="1">
    <source>
        <dbReference type="Pfam" id="PF12697"/>
    </source>
</evidence>
<accession>A0AA35QU17</accession>
<gene>
    <name evidence="2" type="ORF">GBAR_LOCUS724</name>
</gene>
<comment type="caution">
    <text evidence="2">The sequence shown here is derived from an EMBL/GenBank/DDBJ whole genome shotgun (WGS) entry which is preliminary data.</text>
</comment>
<dbReference type="SUPFAM" id="SSF53474">
    <property type="entry name" value="alpha/beta-Hydrolases"/>
    <property type="match status" value="1"/>
</dbReference>
<dbReference type="EMBL" id="CASHTH010000113">
    <property type="protein sequence ID" value="CAI7991417.1"/>
    <property type="molecule type" value="Genomic_DNA"/>
</dbReference>
<proteinExistence type="predicted"/>
<dbReference type="Proteomes" id="UP001174909">
    <property type="component" value="Unassembled WGS sequence"/>
</dbReference>